<proteinExistence type="predicted"/>
<keyword evidence="2" id="KW-1185">Reference proteome</keyword>
<comment type="caution">
    <text evidence="1">The sequence shown here is derived from an EMBL/GenBank/DDBJ whole genome shotgun (WGS) entry which is preliminary data.</text>
</comment>
<organism evidence="1 2">
    <name type="scientific">Datura stramonium</name>
    <name type="common">Jimsonweed</name>
    <name type="synonym">Common thornapple</name>
    <dbReference type="NCBI Taxonomy" id="4076"/>
    <lineage>
        <taxon>Eukaryota</taxon>
        <taxon>Viridiplantae</taxon>
        <taxon>Streptophyta</taxon>
        <taxon>Embryophyta</taxon>
        <taxon>Tracheophyta</taxon>
        <taxon>Spermatophyta</taxon>
        <taxon>Magnoliopsida</taxon>
        <taxon>eudicotyledons</taxon>
        <taxon>Gunneridae</taxon>
        <taxon>Pentapetalae</taxon>
        <taxon>asterids</taxon>
        <taxon>lamiids</taxon>
        <taxon>Solanales</taxon>
        <taxon>Solanaceae</taxon>
        <taxon>Solanoideae</taxon>
        <taxon>Datureae</taxon>
        <taxon>Datura</taxon>
    </lineage>
</organism>
<dbReference type="Gene3D" id="3.40.1000.10">
    <property type="entry name" value="Mog1/PsbP, alpha/beta/alpha sandwich"/>
    <property type="match status" value="1"/>
</dbReference>
<evidence type="ECO:0000313" key="1">
    <source>
        <dbReference type="EMBL" id="MCD7447720.1"/>
    </source>
</evidence>
<dbReference type="InterPro" id="IPR016123">
    <property type="entry name" value="Mog1/PsbP_a/b/a-sand"/>
</dbReference>
<name>A0ABS8RM37_DATST</name>
<protein>
    <submittedName>
        <fullName evidence="1">Uncharacterized protein</fullName>
    </submittedName>
</protein>
<sequence>MGGGVKFEKMKNRSKIQVVASPLIRLTNKPNATIEDIGTPEKLLFKTPDKENASIFVFAVLQYVLEAPYALTGSHNLAKATAQRNTVVLCVVSANDNSGHHHRKTLQAIIDSFEV</sequence>
<gene>
    <name evidence="1" type="ORF">HAX54_033510</name>
</gene>
<dbReference type="SUPFAM" id="SSF55724">
    <property type="entry name" value="Mog1p/PsbP-like"/>
    <property type="match status" value="1"/>
</dbReference>
<accession>A0ABS8RM37</accession>
<evidence type="ECO:0000313" key="2">
    <source>
        <dbReference type="Proteomes" id="UP000823775"/>
    </source>
</evidence>
<dbReference type="EMBL" id="JACEIK010000043">
    <property type="protein sequence ID" value="MCD7447720.1"/>
    <property type="molecule type" value="Genomic_DNA"/>
</dbReference>
<dbReference type="Proteomes" id="UP000823775">
    <property type="component" value="Unassembled WGS sequence"/>
</dbReference>
<reference evidence="1 2" key="1">
    <citation type="journal article" date="2021" name="BMC Genomics">
        <title>Datura genome reveals duplications of psychoactive alkaloid biosynthetic genes and high mutation rate following tissue culture.</title>
        <authorList>
            <person name="Rajewski A."/>
            <person name="Carter-House D."/>
            <person name="Stajich J."/>
            <person name="Litt A."/>
        </authorList>
    </citation>
    <scope>NUCLEOTIDE SEQUENCE [LARGE SCALE GENOMIC DNA]</scope>
    <source>
        <strain evidence="1">AR-01</strain>
    </source>
</reference>